<evidence type="ECO:0000313" key="3">
    <source>
        <dbReference type="Proteomes" id="UP000232196"/>
    </source>
</evidence>
<dbReference type="PANTHER" id="PTHR33495:SF2">
    <property type="entry name" value="ANTI-SIGMA FACTOR ANTAGONIST TM_1081-RELATED"/>
    <property type="match status" value="1"/>
</dbReference>
<dbReference type="Proteomes" id="UP000232196">
    <property type="component" value="Unassembled WGS sequence"/>
</dbReference>
<dbReference type="GO" id="GO:0043856">
    <property type="term" value="F:anti-sigma factor antagonist activity"/>
    <property type="evidence" value="ECO:0007669"/>
    <property type="project" value="TreeGrafter"/>
</dbReference>
<proteinExistence type="predicted"/>
<dbReference type="SUPFAM" id="SSF52091">
    <property type="entry name" value="SpoIIaa-like"/>
    <property type="match status" value="1"/>
</dbReference>
<keyword evidence="3" id="KW-1185">Reference proteome</keyword>
<comment type="caution">
    <text evidence="2">The sequence shown here is derived from an EMBL/GenBank/DDBJ whole genome shotgun (WGS) entry which is preliminary data.</text>
</comment>
<dbReference type="PROSITE" id="PS50801">
    <property type="entry name" value="STAS"/>
    <property type="match status" value="1"/>
</dbReference>
<dbReference type="Gene3D" id="3.30.750.24">
    <property type="entry name" value="STAS domain"/>
    <property type="match status" value="1"/>
</dbReference>
<dbReference type="OrthoDB" id="339023at2"/>
<dbReference type="RefSeq" id="WP_008590048.1">
    <property type="nucleotide sequence ID" value="NZ_NPDL01000003.1"/>
</dbReference>
<dbReference type="AlphaFoldDB" id="A0A2M9XF27"/>
<organism evidence="2 3">
    <name type="scientific">Leptospira hartskeerlii</name>
    <dbReference type="NCBI Taxonomy" id="2023177"/>
    <lineage>
        <taxon>Bacteria</taxon>
        <taxon>Pseudomonadati</taxon>
        <taxon>Spirochaetota</taxon>
        <taxon>Spirochaetia</taxon>
        <taxon>Leptospirales</taxon>
        <taxon>Leptospiraceae</taxon>
        <taxon>Leptospira</taxon>
    </lineage>
</organism>
<name>A0A2M9XF27_9LEPT</name>
<accession>A0A2M9XF27</accession>
<reference evidence="2 3" key="1">
    <citation type="submission" date="2017-07" db="EMBL/GenBank/DDBJ databases">
        <title>Leptospira spp. isolated from tropical soils.</title>
        <authorList>
            <person name="Thibeaux R."/>
            <person name="Iraola G."/>
            <person name="Ferres I."/>
            <person name="Bierque E."/>
            <person name="Girault D."/>
            <person name="Soupe-Gilbert M.-E."/>
            <person name="Picardeau M."/>
            <person name="Goarant C."/>
        </authorList>
    </citation>
    <scope>NUCLEOTIDE SEQUENCE [LARGE SCALE GENOMIC DNA]</scope>
    <source>
        <strain evidence="2 3">MCA1-C-A1</strain>
    </source>
</reference>
<dbReference type="Pfam" id="PF01740">
    <property type="entry name" value="STAS"/>
    <property type="match status" value="1"/>
</dbReference>
<feature type="domain" description="STAS" evidence="1">
    <location>
        <begin position="6"/>
        <end position="113"/>
    </location>
</feature>
<dbReference type="CDD" id="cd07043">
    <property type="entry name" value="STAS_anti-anti-sigma_factors"/>
    <property type="match status" value="1"/>
</dbReference>
<gene>
    <name evidence="2" type="ORF">CH357_07270</name>
</gene>
<dbReference type="InterPro" id="IPR002645">
    <property type="entry name" value="STAS_dom"/>
</dbReference>
<evidence type="ECO:0000259" key="1">
    <source>
        <dbReference type="PROSITE" id="PS50801"/>
    </source>
</evidence>
<dbReference type="PANTHER" id="PTHR33495">
    <property type="entry name" value="ANTI-SIGMA FACTOR ANTAGONIST TM_1081-RELATED-RELATED"/>
    <property type="match status" value="1"/>
</dbReference>
<dbReference type="EMBL" id="NPDN01000003">
    <property type="protein sequence ID" value="PJZ26288.1"/>
    <property type="molecule type" value="Genomic_DNA"/>
</dbReference>
<evidence type="ECO:0000313" key="2">
    <source>
        <dbReference type="EMBL" id="PJZ26288.1"/>
    </source>
</evidence>
<sequence>MILNEIIISTEKIDSVQVLKLQGSINSFTEKKFKDVLSLAVRQGPVIMDMEDVHLVSSTGVQALKEVSQSSFSSKNKLVLVNISKAVINVFKMAGLSGFFLIANDEEAALKMASKR</sequence>
<protein>
    <submittedName>
        <fullName evidence="2">Anti-sigma factor antagonist</fullName>
    </submittedName>
</protein>
<dbReference type="InterPro" id="IPR036513">
    <property type="entry name" value="STAS_dom_sf"/>
</dbReference>